<keyword evidence="4" id="KW-0963">Cytoplasm</keyword>
<keyword evidence="4" id="KW-0413">Isomerase</keyword>
<dbReference type="EC" id="5.4.2.7" evidence="4 5"/>
<gene>
    <name evidence="4" type="primary">deoB</name>
    <name evidence="7" type="ORF">SAMN02745165_00337</name>
</gene>
<dbReference type="Gene3D" id="3.30.70.1250">
    <property type="entry name" value="Phosphopentomutase"/>
    <property type="match status" value="1"/>
</dbReference>
<accession>A0A1M6BYM6</accession>
<dbReference type="GO" id="GO:0006018">
    <property type="term" value="P:2-deoxyribose 1-phosphate catabolic process"/>
    <property type="evidence" value="ECO:0007669"/>
    <property type="project" value="UniProtKB-UniRule"/>
</dbReference>
<dbReference type="NCBIfam" id="TIGR01696">
    <property type="entry name" value="deoB"/>
    <property type="match status" value="1"/>
</dbReference>
<feature type="domain" description="Metalloenzyme" evidence="6">
    <location>
        <begin position="8"/>
        <end position="380"/>
    </location>
</feature>
<comment type="catalytic activity">
    <reaction evidence="4">
        <text>alpha-D-ribose 1-phosphate = D-ribose 5-phosphate</text>
        <dbReference type="Rhea" id="RHEA:18793"/>
        <dbReference type="ChEBI" id="CHEBI:57720"/>
        <dbReference type="ChEBI" id="CHEBI:78346"/>
        <dbReference type="EC" id="5.4.2.7"/>
    </reaction>
</comment>
<evidence type="ECO:0000313" key="7">
    <source>
        <dbReference type="EMBL" id="SHI53548.1"/>
    </source>
</evidence>
<dbReference type="InterPro" id="IPR017850">
    <property type="entry name" value="Alkaline_phosphatase_core_sf"/>
</dbReference>
<dbReference type="CDD" id="cd16009">
    <property type="entry name" value="PPM"/>
    <property type="match status" value="1"/>
</dbReference>
<evidence type="ECO:0000259" key="6">
    <source>
        <dbReference type="Pfam" id="PF01676"/>
    </source>
</evidence>
<dbReference type="GO" id="GO:0009117">
    <property type="term" value="P:nucleotide metabolic process"/>
    <property type="evidence" value="ECO:0007669"/>
    <property type="project" value="UniProtKB-UniRule"/>
</dbReference>
<comment type="catalytic activity">
    <reaction evidence="4">
        <text>2-deoxy-alpha-D-ribose 1-phosphate = 2-deoxy-D-ribose 5-phosphate</text>
        <dbReference type="Rhea" id="RHEA:27658"/>
        <dbReference type="ChEBI" id="CHEBI:57259"/>
        <dbReference type="ChEBI" id="CHEBI:62877"/>
        <dbReference type="EC" id="5.4.2.7"/>
    </reaction>
</comment>
<organism evidence="7 8">
    <name type="scientific">Malonomonas rubra DSM 5091</name>
    <dbReference type="NCBI Taxonomy" id="1122189"/>
    <lineage>
        <taxon>Bacteria</taxon>
        <taxon>Pseudomonadati</taxon>
        <taxon>Thermodesulfobacteriota</taxon>
        <taxon>Desulfuromonadia</taxon>
        <taxon>Desulfuromonadales</taxon>
        <taxon>Geopsychrobacteraceae</taxon>
        <taxon>Malonomonas</taxon>
    </lineage>
</organism>
<dbReference type="UniPathway" id="UPA00087">
    <property type="reaction ID" value="UER00173"/>
</dbReference>
<dbReference type="SUPFAM" id="SSF53649">
    <property type="entry name" value="Alkaline phosphatase-like"/>
    <property type="match status" value="1"/>
</dbReference>
<dbReference type="InterPro" id="IPR010045">
    <property type="entry name" value="DeoB"/>
</dbReference>
<evidence type="ECO:0000256" key="5">
    <source>
        <dbReference type="NCBIfam" id="TIGR01696"/>
    </source>
</evidence>
<comment type="cofactor">
    <cofactor evidence="4">
        <name>Mn(2+)</name>
        <dbReference type="ChEBI" id="CHEBI:29035"/>
    </cofactor>
    <text evidence="4">Binds 2 manganese ions.</text>
</comment>
<dbReference type="RefSeq" id="WP_072905010.1">
    <property type="nucleotide sequence ID" value="NZ_FQZT01000001.1"/>
</dbReference>
<feature type="binding site" evidence="4">
    <location>
        <position position="287"/>
    </location>
    <ligand>
        <name>Mn(2+)</name>
        <dbReference type="ChEBI" id="CHEBI:29035"/>
        <label>2</label>
    </ligand>
</feature>
<dbReference type="GO" id="GO:0030145">
    <property type="term" value="F:manganese ion binding"/>
    <property type="evidence" value="ECO:0007669"/>
    <property type="project" value="UniProtKB-UniRule"/>
</dbReference>
<dbReference type="InterPro" id="IPR006124">
    <property type="entry name" value="Metalloenzyme"/>
</dbReference>
<feature type="binding site" evidence="4">
    <location>
        <position position="292"/>
    </location>
    <ligand>
        <name>Mn(2+)</name>
        <dbReference type="ChEBI" id="CHEBI:29035"/>
        <label>2</label>
    </ligand>
</feature>
<dbReference type="Pfam" id="PF01676">
    <property type="entry name" value="Metalloenzyme"/>
    <property type="match status" value="1"/>
</dbReference>
<feature type="binding site" evidence="4">
    <location>
        <position position="329"/>
    </location>
    <ligand>
        <name>Mn(2+)</name>
        <dbReference type="ChEBI" id="CHEBI:29035"/>
        <label>1</label>
    </ligand>
</feature>
<dbReference type="HAMAP" id="MF_00740">
    <property type="entry name" value="Phosphopentomut"/>
    <property type="match status" value="1"/>
</dbReference>
<dbReference type="Gene3D" id="3.40.720.10">
    <property type="entry name" value="Alkaline Phosphatase, subunit A"/>
    <property type="match status" value="1"/>
</dbReference>
<dbReference type="SUPFAM" id="SSF143856">
    <property type="entry name" value="DeoB insert domain-like"/>
    <property type="match status" value="1"/>
</dbReference>
<dbReference type="PANTHER" id="PTHR21110">
    <property type="entry name" value="PHOSPHOPENTOMUTASE"/>
    <property type="match status" value="1"/>
</dbReference>
<name>A0A1M6BYM6_MALRU</name>
<dbReference type="PANTHER" id="PTHR21110:SF0">
    <property type="entry name" value="PHOSPHOPENTOMUTASE"/>
    <property type="match status" value="1"/>
</dbReference>
<proteinExistence type="inferred from homology"/>
<evidence type="ECO:0000256" key="3">
    <source>
        <dbReference type="ARBA" id="ARBA00023211"/>
    </source>
</evidence>
<dbReference type="GO" id="GO:0005829">
    <property type="term" value="C:cytosol"/>
    <property type="evidence" value="ECO:0007669"/>
    <property type="project" value="TreeGrafter"/>
</dbReference>
<dbReference type="GO" id="GO:0006015">
    <property type="term" value="P:5-phosphoribose 1-diphosphate biosynthetic process"/>
    <property type="evidence" value="ECO:0007669"/>
    <property type="project" value="UniProtKB-UniPathway"/>
</dbReference>
<keyword evidence="8" id="KW-1185">Reference proteome</keyword>
<feature type="binding site" evidence="4">
    <location>
        <position position="328"/>
    </location>
    <ligand>
        <name>Mn(2+)</name>
        <dbReference type="ChEBI" id="CHEBI:29035"/>
        <label>1</label>
    </ligand>
</feature>
<dbReference type="GO" id="GO:0043094">
    <property type="term" value="P:metabolic compound salvage"/>
    <property type="evidence" value="ECO:0007669"/>
    <property type="project" value="UniProtKB-UniRule"/>
</dbReference>
<feature type="binding site" evidence="4">
    <location>
        <position position="340"/>
    </location>
    <ligand>
        <name>Mn(2+)</name>
        <dbReference type="ChEBI" id="CHEBI:29035"/>
        <label>2</label>
    </ligand>
</feature>
<evidence type="ECO:0000256" key="1">
    <source>
        <dbReference type="ARBA" id="ARBA00010373"/>
    </source>
</evidence>
<dbReference type="AlphaFoldDB" id="A0A1M6BYM6"/>
<reference evidence="7 8" key="1">
    <citation type="submission" date="2016-11" db="EMBL/GenBank/DDBJ databases">
        <authorList>
            <person name="Jaros S."/>
            <person name="Januszkiewicz K."/>
            <person name="Wedrychowicz H."/>
        </authorList>
    </citation>
    <scope>NUCLEOTIDE SEQUENCE [LARGE SCALE GENOMIC DNA]</scope>
    <source>
        <strain evidence="7 8">DSM 5091</strain>
    </source>
</reference>
<dbReference type="Proteomes" id="UP000184171">
    <property type="component" value="Unassembled WGS sequence"/>
</dbReference>
<dbReference type="STRING" id="1122189.SAMN02745165_00337"/>
<dbReference type="EMBL" id="FQZT01000001">
    <property type="protein sequence ID" value="SHI53548.1"/>
    <property type="molecule type" value="Genomic_DNA"/>
</dbReference>
<comment type="subcellular location">
    <subcellularLocation>
        <location evidence="4">Cytoplasm</location>
    </subcellularLocation>
</comment>
<evidence type="ECO:0000256" key="2">
    <source>
        <dbReference type="ARBA" id="ARBA00022723"/>
    </source>
</evidence>
<dbReference type="PIRSF" id="PIRSF001491">
    <property type="entry name" value="Ppentomutase"/>
    <property type="match status" value="1"/>
</dbReference>
<sequence>MAHANSFQRVVLIVLDGVGIGALPDASEYGDQDAATLPHVAAAVGGLPLNNLAKLGLGELIDLPDTISQPKCCYWGRMAEQSEGKDSVTGHWELAGVIQDKAFATFPHGFPAEIIDQFAAETGLAPLGNIAASGTDILRQLGEEHVRTGRPIVYTSSDSVFQIAAHEDVIPPEQLYGICRIAEKILLPFNVCRVIARPFSGTSADNFKRTSGRHDFPQKPSAPTLLQKMKKNGFATYGVGKINDLFAGEGLSKVLPSKNNAEGMAKTLQALAQIKYGLVMTNLVDFDMLYGHRLDYQGFASALLDFDRWLPELQQNFGDQDLLLITADHGCDPTTPGTDHTREYVPLLAWSPSLREQGSLGERSSFADVGATIAENFAIDFSTGHSFLADLV</sequence>
<keyword evidence="3 4" id="KW-0464">Manganese</keyword>
<protein>
    <recommendedName>
        <fullName evidence="4 5">Phosphopentomutase</fullName>
        <ecNumber evidence="4 5">5.4.2.7</ecNumber>
    </recommendedName>
    <alternativeName>
        <fullName evidence="4">Phosphodeoxyribomutase</fullName>
    </alternativeName>
</protein>
<dbReference type="OrthoDB" id="9769930at2"/>
<feature type="binding site" evidence="4">
    <location>
        <position position="16"/>
    </location>
    <ligand>
        <name>Mn(2+)</name>
        <dbReference type="ChEBI" id="CHEBI:29035"/>
        <label>1</label>
    </ligand>
</feature>
<keyword evidence="2 4" id="KW-0479">Metal-binding</keyword>
<comment type="pathway">
    <text evidence="4">Carbohydrate degradation; 2-deoxy-D-ribose 1-phosphate degradation; D-glyceraldehyde 3-phosphate and acetaldehyde from 2-deoxy-alpha-D-ribose 1-phosphate: step 1/2.</text>
</comment>
<dbReference type="GO" id="GO:0008973">
    <property type="term" value="F:phosphopentomutase activity"/>
    <property type="evidence" value="ECO:0007669"/>
    <property type="project" value="UniProtKB-UniRule"/>
</dbReference>
<evidence type="ECO:0000313" key="8">
    <source>
        <dbReference type="Proteomes" id="UP000184171"/>
    </source>
</evidence>
<dbReference type="NCBIfam" id="NF003766">
    <property type="entry name" value="PRK05362.1"/>
    <property type="match status" value="1"/>
</dbReference>
<dbReference type="GO" id="GO:0000287">
    <property type="term" value="F:magnesium ion binding"/>
    <property type="evidence" value="ECO:0007669"/>
    <property type="project" value="UniProtKB-UniRule"/>
</dbReference>
<dbReference type="InterPro" id="IPR024052">
    <property type="entry name" value="Phosphopentomutase_DeoB_cap_sf"/>
</dbReference>
<comment type="similarity">
    <text evidence="1 4">Belongs to the phosphopentomutase family.</text>
</comment>
<evidence type="ECO:0000256" key="4">
    <source>
        <dbReference type="HAMAP-Rule" id="MF_00740"/>
    </source>
</evidence>
<comment type="function">
    <text evidence="4">Isomerase that catalyzes the conversion of deoxy-ribose 1-phosphate (dRib-1-P) and ribose 1-phosphate (Rib-1-P) to deoxy-ribose 5-phosphate (dRib-5-P) and ribose 5-phosphate (Rib-5-P), respectively.</text>
</comment>